<evidence type="ECO:0000313" key="2">
    <source>
        <dbReference type="EMBL" id="MDF3832178.1"/>
    </source>
</evidence>
<reference evidence="2 3" key="1">
    <citation type="submission" date="2023-03" db="EMBL/GenBank/DDBJ databases">
        <title>Draft assemblies of triclosan tolerant bacteria isolated from returned activated sludge.</title>
        <authorList>
            <person name="Van Hamelsveld S."/>
        </authorList>
    </citation>
    <scope>NUCLEOTIDE SEQUENCE [LARGE SCALE GENOMIC DNA]</scope>
    <source>
        <strain evidence="2 3">GW210010_S58</strain>
    </source>
</reference>
<organism evidence="2 3">
    <name type="scientific">Cupriavidus basilensis</name>
    <dbReference type="NCBI Taxonomy" id="68895"/>
    <lineage>
        <taxon>Bacteria</taxon>
        <taxon>Pseudomonadati</taxon>
        <taxon>Pseudomonadota</taxon>
        <taxon>Betaproteobacteria</taxon>
        <taxon>Burkholderiales</taxon>
        <taxon>Burkholderiaceae</taxon>
        <taxon>Cupriavidus</taxon>
    </lineage>
</organism>
<keyword evidence="1" id="KW-1133">Transmembrane helix</keyword>
<accession>A0ABT6AHT8</accession>
<evidence type="ECO:0000313" key="3">
    <source>
        <dbReference type="Proteomes" id="UP001216674"/>
    </source>
</evidence>
<keyword evidence="1" id="KW-0812">Transmembrane</keyword>
<comment type="caution">
    <text evidence="2">The sequence shown here is derived from an EMBL/GenBank/DDBJ whole genome shotgun (WGS) entry which is preliminary data.</text>
</comment>
<keyword evidence="1" id="KW-0472">Membrane</keyword>
<proteinExistence type="predicted"/>
<sequence>MAIVEEDNQETEFWEAVRIAADARYQAEQAAKMRRTIGWALGLSIAGLCLALVALRRHQNTVRLFGLGDKKAGG</sequence>
<dbReference type="Proteomes" id="UP001216674">
    <property type="component" value="Unassembled WGS sequence"/>
</dbReference>
<name>A0ABT6AHT8_9BURK</name>
<feature type="transmembrane region" description="Helical" evidence="1">
    <location>
        <begin position="37"/>
        <end position="55"/>
    </location>
</feature>
<keyword evidence="3" id="KW-1185">Reference proteome</keyword>
<dbReference type="RefSeq" id="WP_051078546.1">
    <property type="nucleotide sequence ID" value="NZ_JARJLM010000075.1"/>
</dbReference>
<evidence type="ECO:0000256" key="1">
    <source>
        <dbReference type="SAM" id="Phobius"/>
    </source>
</evidence>
<protein>
    <submittedName>
        <fullName evidence="2">Uncharacterized protein</fullName>
    </submittedName>
</protein>
<dbReference type="EMBL" id="JARJLM010000075">
    <property type="protein sequence ID" value="MDF3832178.1"/>
    <property type="molecule type" value="Genomic_DNA"/>
</dbReference>
<gene>
    <name evidence="2" type="ORF">P3W85_04310</name>
</gene>